<feature type="compositionally biased region" description="Polar residues" evidence="1">
    <location>
        <begin position="28"/>
        <end position="37"/>
    </location>
</feature>
<organism evidence="2 3">
    <name type="scientific">Cirrhinus molitorella</name>
    <name type="common">mud carp</name>
    <dbReference type="NCBI Taxonomy" id="172907"/>
    <lineage>
        <taxon>Eukaryota</taxon>
        <taxon>Metazoa</taxon>
        <taxon>Chordata</taxon>
        <taxon>Craniata</taxon>
        <taxon>Vertebrata</taxon>
        <taxon>Euteleostomi</taxon>
        <taxon>Actinopterygii</taxon>
        <taxon>Neopterygii</taxon>
        <taxon>Teleostei</taxon>
        <taxon>Ostariophysi</taxon>
        <taxon>Cypriniformes</taxon>
        <taxon>Cyprinidae</taxon>
        <taxon>Labeoninae</taxon>
        <taxon>Labeonini</taxon>
        <taxon>Cirrhinus</taxon>
    </lineage>
</organism>
<gene>
    <name evidence="2" type="ORF">QQF64_012803</name>
</gene>
<evidence type="ECO:0000313" key="2">
    <source>
        <dbReference type="EMBL" id="KAL1257258.1"/>
    </source>
</evidence>
<evidence type="ECO:0000256" key="1">
    <source>
        <dbReference type="SAM" id="MobiDB-lite"/>
    </source>
</evidence>
<accession>A0ABR3LWI3</accession>
<dbReference type="EMBL" id="JAYMGO010000018">
    <property type="protein sequence ID" value="KAL1257258.1"/>
    <property type="molecule type" value="Genomic_DNA"/>
</dbReference>
<comment type="caution">
    <text evidence="2">The sequence shown here is derived from an EMBL/GenBank/DDBJ whole genome shotgun (WGS) entry which is preliminary data.</text>
</comment>
<dbReference type="Proteomes" id="UP001558613">
    <property type="component" value="Unassembled WGS sequence"/>
</dbReference>
<proteinExistence type="predicted"/>
<reference evidence="2 3" key="1">
    <citation type="submission" date="2023-09" db="EMBL/GenBank/DDBJ databases">
        <authorList>
            <person name="Wang M."/>
        </authorList>
    </citation>
    <scope>NUCLEOTIDE SEQUENCE [LARGE SCALE GENOMIC DNA]</scope>
    <source>
        <strain evidence="2">GT-2023</strain>
        <tissue evidence="2">Liver</tissue>
    </source>
</reference>
<name>A0ABR3LWI3_9TELE</name>
<keyword evidence="3" id="KW-1185">Reference proteome</keyword>
<feature type="region of interest" description="Disordered" evidence="1">
    <location>
        <begin position="26"/>
        <end position="54"/>
    </location>
</feature>
<sequence length="81" mass="9501">MFKHETMTKSSVHMKSQQGIMQEKLHNTKPSLHGQNDQVKDGETFRASVQRDGSDLQPSVMDRYLWLINSNERLDHLRTFE</sequence>
<protein>
    <submittedName>
        <fullName evidence="2">Uncharacterized protein</fullName>
    </submittedName>
</protein>
<evidence type="ECO:0000313" key="3">
    <source>
        <dbReference type="Proteomes" id="UP001558613"/>
    </source>
</evidence>